<evidence type="ECO:0000313" key="3">
    <source>
        <dbReference type="Ensembl" id="ENSCMIP00000008088.1"/>
    </source>
</evidence>
<accession>A0A4W3GUZ3</accession>
<reference evidence="3" key="5">
    <citation type="submission" date="2025-09" db="UniProtKB">
        <authorList>
            <consortium name="Ensembl"/>
        </authorList>
    </citation>
    <scope>IDENTIFICATION</scope>
</reference>
<name>A0A4W3GUZ3_CALMI</name>
<keyword evidence="2" id="KW-1133">Transmembrane helix</keyword>
<keyword evidence="4" id="KW-1185">Reference proteome</keyword>
<dbReference type="InParanoid" id="A0A4W3GUZ3"/>
<organism evidence="3 4">
    <name type="scientific">Callorhinchus milii</name>
    <name type="common">Ghost shark</name>
    <dbReference type="NCBI Taxonomy" id="7868"/>
    <lineage>
        <taxon>Eukaryota</taxon>
        <taxon>Metazoa</taxon>
        <taxon>Chordata</taxon>
        <taxon>Craniata</taxon>
        <taxon>Vertebrata</taxon>
        <taxon>Chondrichthyes</taxon>
        <taxon>Holocephali</taxon>
        <taxon>Chimaeriformes</taxon>
        <taxon>Callorhinchidae</taxon>
        <taxon>Callorhinchus</taxon>
    </lineage>
</organism>
<dbReference type="Ensembl" id="ENSCMIT00000008322.1">
    <property type="protein sequence ID" value="ENSCMIP00000008088.1"/>
    <property type="gene ID" value="ENSCMIG00000004366.1"/>
</dbReference>
<reference evidence="3" key="4">
    <citation type="submission" date="2025-08" db="UniProtKB">
        <authorList>
            <consortium name="Ensembl"/>
        </authorList>
    </citation>
    <scope>IDENTIFICATION</scope>
</reference>
<dbReference type="AlphaFoldDB" id="A0A4W3GUZ3"/>
<sequence length="96" mass="11566">MEEERSQNVNQEDEVDDLEALANRFMESQTQVAFEDWSLKQKLIYFLDKGFLCFLALFLVILFVEVVYKIWYLVQWRLIFNYVVTWLISEDVTGEL</sequence>
<keyword evidence="2" id="KW-0472">Membrane</keyword>
<proteinExistence type="predicted"/>
<feature type="coiled-coil region" evidence="1">
    <location>
        <begin position="1"/>
        <end position="28"/>
    </location>
</feature>
<evidence type="ECO:0000256" key="2">
    <source>
        <dbReference type="SAM" id="Phobius"/>
    </source>
</evidence>
<dbReference type="OMA" id="YKIWYIT"/>
<evidence type="ECO:0000256" key="1">
    <source>
        <dbReference type="SAM" id="Coils"/>
    </source>
</evidence>
<reference evidence="4" key="3">
    <citation type="journal article" date="2014" name="Nature">
        <title>Elephant shark genome provides unique insights into gnathostome evolution.</title>
        <authorList>
            <consortium name="International Elephant Shark Genome Sequencing Consortium"/>
            <person name="Venkatesh B."/>
            <person name="Lee A.P."/>
            <person name="Ravi V."/>
            <person name="Maurya A.K."/>
            <person name="Lian M.M."/>
            <person name="Swann J.B."/>
            <person name="Ohta Y."/>
            <person name="Flajnik M.F."/>
            <person name="Sutoh Y."/>
            <person name="Kasahara M."/>
            <person name="Hoon S."/>
            <person name="Gangu V."/>
            <person name="Roy S.W."/>
            <person name="Irimia M."/>
            <person name="Korzh V."/>
            <person name="Kondrychyn I."/>
            <person name="Lim Z.W."/>
            <person name="Tay B.H."/>
            <person name="Tohari S."/>
            <person name="Kong K.W."/>
            <person name="Ho S."/>
            <person name="Lorente-Galdos B."/>
            <person name="Quilez J."/>
            <person name="Marques-Bonet T."/>
            <person name="Raney B.J."/>
            <person name="Ingham P.W."/>
            <person name="Tay A."/>
            <person name="Hillier L.W."/>
            <person name="Minx P."/>
            <person name="Boehm T."/>
            <person name="Wilson R.K."/>
            <person name="Brenner S."/>
            <person name="Warren W.C."/>
        </authorList>
    </citation>
    <scope>NUCLEOTIDE SEQUENCE [LARGE SCALE GENOMIC DNA]</scope>
</reference>
<keyword evidence="2" id="KW-0812">Transmembrane</keyword>
<feature type="transmembrane region" description="Helical" evidence="2">
    <location>
        <begin position="50"/>
        <end position="71"/>
    </location>
</feature>
<keyword evidence="1" id="KW-0175">Coiled coil</keyword>
<evidence type="ECO:0000313" key="4">
    <source>
        <dbReference type="Proteomes" id="UP000314986"/>
    </source>
</evidence>
<dbReference type="Proteomes" id="UP000314986">
    <property type="component" value="Unassembled WGS sequence"/>
</dbReference>
<protein>
    <submittedName>
        <fullName evidence="3">Uncharacterized protein</fullName>
    </submittedName>
</protein>
<reference evidence="4" key="2">
    <citation type="journal article" date="2007" name="PLoS Biol.">
        <title>Survey sequencing and comparative analysis of the elephant shark (Callorhinchus milii) genome.</title>
        <authorList>
            <person name="Venkatesh B."/>
            <person name="Kirkness E.F."/>
            <person name="Loh Y.H."/>
            <person name="Halpern A.L."/>
            <person name="Lee A.P."/>
            <person name="Johnson J."/>
            <person name="Dandona N."/>
            <person name="Viswanathan L.D."/>
            <person name="Tay A."/>
            <person name="Venter J.C."/>
            <person name="Strausberg R.L."/>
            <person name="Brenner S."/>
        </authorList>
    </citation>
    <scope>NUCLEOTIDE SEQUENCE [LARGE SCALE GENOMIC DNA]</scope>
</reference>
<reference evidence="4" key="1">
    <citation type="journal article" date="2006" name="Science">
        <title>Ancient noncoding elements conserved in the human genome.</title>
        <authorList>
            <person name="Venkatesh B."/>
            <person name="Kirkness E.F."/>
            <person name="Loh Y.H."/>
            <person name="Halpern A.L."/>
            <person name="Lee A.P."/>
            <person name="Johnson J."/>
            <person name="Dandona N."/>
            <person name="Viswanathan L.D."/>
            <person name="Tay A."/>
            <person name="Venter J.C."/>
            <person name="Strausberg R.L."/>
            <person name="Brenner S."/>
        </authorList>
    </citation>
    <scope>NUCLEOTIDE SEQUENCE [LARGE SCALE GENOMIC DNA]</scope>
</reference>